<dbReference type="EMBL" id="LQYG01000069">
    <property type="protein sequence ID" value="KYC61510.1"/>
    <property type="molecule type" value="Genomic_DNA"/>
</dbReference>
<accession>A0A0C5C261</accession>
<dbReference type="AlphaFoldDB" id="A0A0C5C261"/>
<evidence type="ECO:0000313" key="3">
    <source>
        <dbReference type="Proteomes" id="UP000032024"/>
    </source>
</evidence>
<name>A0A0C5C261_HEYCO</name>
<evidence type="ECO:0000313" key="1">
    <source>
        <dbReference type="EMBL" id="AJO20806.1"/>
    </source>
</evidence>
<gene>
    <name evidence="2" type="ORF">B4098_2065</name>
    <name evidence="1" type="ORF">SB48_HM08orf00017</name>
</gene>
<reference evidence="3" key="2">
    <citation type="submission" date="2015-01" db="EMBL/GenBank/DDBJ databases">
        <title>Comparative genome analysis of Bacillus coagulans HM-08, Clostridium butyricum HM-68, Bacillus subtilis HM-66 and Bacillus paralicheniformis BL-09.</title>
        <authorList>
            <person name="Zhang H."/>
        </authorList>
    </citation>
    <scope>NUCLEOTIDE SEQUENCE [LARGE SCALE GENOMIC DNA]</scope>
    <source>
        <strain evidence="3">HM-08</strain>
    </source>
</reference>
<keyword evidence="3" id="KW-1185">Reference proteome</keyword>
<protein>
    <submittedName>
        <fullName evidence="2">Uncharacterized protein</fullName>
    </submittedName>
</protein>
<organism evidence="2">
    <name type="scientific">Heyndrickxia coagulans</name>
    <name type="common">Weizmannia coagulans</name>
    <dbReference type="NCBI Taxonomy" id="1398"/>
    <lineage>
        <taxon>Bacteria</taxon>
        <taxon>Bacillati</taxon>
        <taxon>Bacillota</taxon>
        <taxon>Bacilli</taxon>
        <taxon>Bacillales</taxon>
        <taxon>Bacillaceae</taxon>
        <taxon>Heyndrickxia</taxon>
    </lineage>
</organism>
<sequence>MTGFFFSGAGHFLSYSDKIKPAYARQVCAACLSFTKPFFLVSAVVLRSFLAWAQALAWKPRLLISNCRKNLKQPFFGLQ</sequence>
<evidence type="ECO:0000313" key="2">
    <source>
        <dbReference type="EMBL" id="KYC61510.1"/>
    </source>
</evidence>
<dbReference type="Proteomes" id="UP000032024">
    <property type="component" value="Chromosome"/>
</dbReference>
<dbReference type="PATRIC" id="fig|1398.18.peg.11"/>
<dbReference type="Proteomes" id="UP000075288">
    <property type="component" value="Unassembled WGS sequence"/>
</dbReference>
<dbReference type="STRING" id="1398.AB434_1135"/>
<proteinExistence type="predicted"/>
<dbReference type="EMBL" id="CP010525">
    <property type="protein sequence ID" value="AJO20806.1"/>
    <property type="molecule type" value="Genomic_DNA"/>
</dbReference>
<reference evidence="2" key="3">
    <citation type="submission" date="2016-01" db="EMBL/GenBank/DDBJ databases">
        <title>Genome Sequences of Twelve Sporeforming Bacillus Species Isolated from Foods.</title>
        <authorList>
            <person name="Berendsen E.M."/>
            <person name="Wells-Bennik M.H."/>
            <person name="Krawcyk A.O."/>
            <person name="De Jong A."/>
            <person name="Holsappel S."/>
            <person name="Eijlander R.T."/>
            <person name="Kuipers O.P."/>
        </authorList>
    </citation>
    <scope>NUCLEOTIDE SEQUENCE [LARGE SCALE GENOMIC DNA]</scope>
    <source>
        <strain evidence="2">B4098</strain>
    </source>
</reference>
<reference evidence="1" key="1">
    <citation type="submission" date="2015-01" db="EMBL/GenBank/DDBJ databases">
        <title>Comparative genome analysis of Bacillus coagulans HM-08, Clostridium butyricum HM-68, Bacillus subtilis HM-66 and Bacillus licheniformis BL-09.</title>
        <authorList>
            <person name="Zhang H."/>
        </authorList>
    </citation>
    <scope>NUCLEOTIDE SEQUENCE [LARGE SCALE GENOMIC DNA]</scope>
    <source>
        <strain evidence="1">HM-08</strain>
    </source>
</reference>